<dbReference type="InterPro" id="IPR027417">
    <property type="entry name" value="P-loop_NTPase"/>
</dbReference>
<dbReference type="STRING" id="1802451.A3C82_02225"/>
<dbReference type="Proteomes" id="UP000176901">
    <property type="component" value="Unassembled WGS sequence"/>
</dbReference>
<keyword evidence="2" id="KW-0547">Nucleotide-binding</keyword>
<dbReference type="SUPFAM" id="SSF52540">
    <property type="entry name" value="P-loop containing nucleoside triphosphate hydrolases"/>
    <property type="match status" value="1"/>
</dbReference>
<dbReference type="Pfam" id="PF00437">
    <property type="entry name" value="T2SSE"/>
    <property type="match status" value="1"/>
</dbReference>
<dbReference type="PANTHER" id="PTHR30258:SF2">
    <property type="entry name" value="COMG OPERON PROTEIN 1"/>
    <property type="match status" value="1"/>
</dbReference>
<dbReference type="PANTHER" id="PTHR30258">
    <property type="entry name" value="TYPE II SECRETION SYSTEM PROTEIN GSPE-RELATED"/>
    <property type="match status" value="1"/>
</dbReference>
<dbReference type="InterPro" id="IPR001482">
    <property type="entry name" value="T2SS/T4SS_dom"/>
</dbReference>
<comment type="caution">
    <text evidence="5">The sequence shown here is derived from an EMBL/GenBank/DDBJ whole genome shotgun (WGS) entry which is preliminary data.</text>
</comment>
<dbReference type="GO" id="GO:0005524">
    <property type="term" value="F:ATP binding"/>
    <property type="evidence" value="ECO:0007669"/>
    <property type="project" value="UniProtKB-KW"/>
</dbReference>
<keyword evidence="3" id="KW-0067">ATP-binding</keyword>
<proteinExistence type="inferred from homology"/>
<evidence type="ECO:0000313" key="5">
    <source>
        <dbReference type="EMBL" id="OHA67413.1"/>
    </source>
</evidence>
<dbReference type="FunFam" id="3.40.50.300:FF:000398">
    <property type="entry name" value="Type IV pilus assembly ATPase PilB"/>
    <property type="match status" value="1"/>
</dbReference>
<dbReference type="Gene3D" id="3.40.50.300">
    <property type="entry name" value="P-loop containing nucleotide triphosphate hydrolases"/>
    <property type="match status" value="1"/>
</dbReference>
<dbReference type="InterPro" id="IPR003593">
    <property type="entry name" value="AAA+_ATPase"/>
</dbReference>
<sequence length="441" mass="48165">MIAPREKITGEVRISAELSRDIEGSIQNISDFSKRLGSTGETQVSEAFSLFLACALSLQASDIHLESLEESVKARLRIDGILQDVGIIPSKLYESLLSRIKLVSGIKLNVADRPQDGRFSFDLAGKEIIEVRVSTLPSEYGESVVMRILNPKSLLTLKDLGLRKDLLELFSREIKRPHGMIVVTGPTGSGKTTTLYAFLKTVQNPEIKIITIEDPIEYHLEGISQTQVHPEKGYTFSSGLAAIVRQDPDVILVGEIRDGQTAEIAIQAALTGHLVFSTLHTNDAAGTISRMTSLGVQATGTIASALNLIVAQRLVRTVCAKCSELKQATKEELQIIRRAFLSLTKESLTKLQLPKIAATLKIPRAKGCPACNNTGYKGRVGIFEAIAVDEAMKSYILTNPSIGDLRETARKRGMVTMEQDGYYKVVEGVTTIQEIQRVTTG</sequence>
<reference evidence="5 6" key="1">
    <citation type="journal article" date="2016" name="Nat. Commun.">
        <title>Thousands of microbial genomes shed light on interconnected biogeochemical processes in an aquifer system.</title>
        <authorList>
            <person name="Anantharaman K."/>
            <person name="Brown C.T."/>
            <person name="Hug L.A."/>
            <person name="Sharon I."/>
            <person name="Castelle C.J."/>
            <person name="Probst A.J."/>
            <person name="Thomas B.C."/>
            <person name="Singh A."/>
            <person name="Wilkins M.J."/>
            <person name="Karaoz U."/>
            <person name="Brodie E.L."/>
            <person name="Williams K.H."/>
            <person name="Hubbard S.S."/>
            <person name="Banfield J.F."/>
        </authorList>
    </citation>
    <scope>NUCLEOTIDE SEQUENCE [LARGE SCALE GENOMIC DNA]</scope>
</reference>
<evidence type="ECO:0000256" key="2">
    <source>
        <dbReference type="ARBA" id="ARBA00022741"/>
    </source>
</evidence>
<dbReference type="Gene3D" id="3.30.450.90">
    <property type="match status" value="1"/>
</dbReference>
<evidence type="ECO:0000259" key="4">
    <source>
        <dbReference type="PROSITE" id="PS00662"/>
    </source>
</evidence>
<accession>A0A1G2R3N8</accession>
<feature type="domain" description="Bacterial type II secretion system protein E" evidence="4">
    <location>
        <begin position="244"/>
        <end position="258"/>
    </location>
</feature>
<evidence type="ECO:0000256" key="3">
    <source>
        <dbReference type="ARBA" id="ARBA00022840"/>
    </source>
</evidence>
<name>A0A1G2R3N8_9BACT</name>
<comment type="similarity">
    <text evidence="1">Belongs to the GSP E family.</text>
</comment>
<gene>
    <name evidence="5" type="ORF">A3C82_02225</name>
</gene>
<dbReference type="GO" id="GO:0016887">
    <property type="term" value="F:ATP hydrolysis activity"/>
    <property type="evidence" value="ECO:0007669"/>
    <property type="project" value="TreeGrafter"/>
</dbReference>
<dbReference type="SMART" id="SM00382">
    <property type="entry name" value="AAA"/>
    <property type="match status" value="1"/>
</dbReference>
<dbReference type="EMBL" id="MHTW01000013">
    <property type="protein sequence ID" value="OHA67413.1"/>
    <property type="molecule type" value="Genomic_DNA"/>
</dbReference>
<organism evidence="5 6">
    <name type="scientific">Candidatus Wildermuthbacteria bacterium RIFCSPHIGHO2_02_FULL_47_12</name>
    <dbReference type="NCBI Taxonomy" id="1802451"/>
    <lineage>
        <taxon>Bacteria</taxon>
        <taxon>Candidatus Wildermuthiibacteriota</taxon>
    </lineage>
</organism>
<evidence type="ECO:0000313" key="6">
    <source>
        <dbReference type="Proteomes" id="UP000176901"/>
    </source>
</evidence>
<dbReference type="GO" id="GO:0005886">
    <property type="term" value="C:plasma membrane"/>
    <property type="evidence" value="ECO:0007669"/>
    <property type="project" value="TreeGrafter"/>
</dbReference>
<protein>
    <recommendedName>
        <fullName evidence="4">Bacterial type II secretion system protein E domain-containing protein</fullName>
    </recommendedName>
</protein>
<evidence type="ECO:0000256" key="1">
    <source>
        <dbReference type="ARBA" id="ARBA00006611"/>
    </source>
</evidence>
<dbReference type="PROSITE" id="PS00662">
    <property type="entry name" value="T2SP_E"/>
    <property type="match status" value="1"/>
</dbReference>
<dbReference type="AlphaFoldDB" id="A0A1G2R3N8"/>
<dbReference type="CDD" id="cd01129">
    <property type="entry name" value="PulE-GspE-like"/>
    <property type="match status" value="1"/>
</dbReference>